<keyword evidence="4 7" id="KW-1133">Transmembrane helix</keyword>
<dbReference type="InterPro" id="IPR059000">
    <property type="entry name" value="ATPase_P-type_domA"/>
</dbReference>
<protein>
    <submittedName>
        <fullName evidence="9">Unannotated protein</fullName>
    </submittedName>
</protein>
<dbReference type="NCBIfam" id="TIGR01494">
    <property type="entry name" value="ATPase_P-type"/>
    <property type="match status" value="2"/>
</dbReference>
<keyword evidence="3" id="KW-1278">Translocase</keyword>
<reference evidence="9" key="1">
    <citation type="submission" date="2020-05" db="EMBL/GenBank/DDBJ databases">
        <authorList>
            <person name="Chiriac C."/>
            <person name="Salcher M."/>
            <person name="Ghai R."/>
            <person name="Kavagutti S V."/>
        </authorList>
    </citation>
    <scope>NUCLEOTIDE SEQUENCE</scope>
</reference>
<dbReference type="PANTHER" id="PTHR42861">
    <property type="entry name" value="CALCIUM-TRANSPORTING ATPASE"/>
    <property type="match status" value="1"/>
</dbReference>
<dbReference type="InterPro" id="IPR023214">
    <property type="entry name" value="HAD_sf"/>
</dbReference>
<feature type="transmembrane region" description="Helical" evidence="7">
    <location>
        <begin position="755"/>
        <end position="773"/>
    </location>
</feature>
<dbReference type="InterPro" id="IPR008250">
    <property type="entry name" value="ATPase_P-typ_transduc_dom_A_sf"/>
</dbReference>
<feature type="domain" description="P-type ATPase A" evidence="8">
    <location>
        <begin position="95"/>
        <end position="192"/>
    </location>
</feature>
<dbReference type="Gene3D" id="3.40.50.1000">
    <property type="entry name" value="HAD superfamily/HAD-like"/>
    <property type="match status" value="1"/>
</dbReference>
<dbReference type="InterPro" id="IPR036412">
    <property type="entry name" value="HAD-like_sf"/>
</dbReference>
<dbReference type="Pfam" id="PF00122">
    <property type="entry name" value="E1-E2_ATPase"/>
    <property type="match status" value="1"/>
</dbReference>
<evidence type="ECO:0000256" key="3">
    <source>
        <dbReference type="ARBA" id="ARBA00022967"/>
    </source>
</evidence>
<feature type="transmembrane region" description="Helical" evidence="7">
    <location>
        <begin position="66"/>
        <end position="83"/>
    </location>
</feature>
<feature type="region of interest" description="Disordered" evidence="6">
    <location>
        <begin position="1"/>
        <end position="26"/>
    </location>
</feature>
<feature type="transmembrane region" description="Helical" evidence="7">
    <location>
        <begin position="695"/>
        <end position="713"/>
    </location>
</feature>
<dbReference type="InterPro" id="IPR023299">
    <property type="entry name" value="ATPase_P-typ_cyto_dom_N"/>
</dbReference>
<dbReference type="SUPFAM" id="SSF81665">
    <property type="entry name" value="Calcium ATPase, transmembrane domain M"/>
    <property type="match status" value="1"/>
</dbReference>
<dbReference type="PRINTS" id="PR00120">
    <property type="entry name" value="HATPASE"/>
</dbReference>
<dbReference type="PRINTS" id="PR00119">
    <property type="entry name" value="CATATPASE"/>
</dbReference>
<name>A0A6J6C8V1_9ZZZZ</name>
<dbReference type="GO" id="GO:0005524">
    <property type="term" value="F:ATP binding"/>
    <property type="evidence" value="ECO:0007669"/>
    <property type="project" value="InterPro"/>
</dbReference>
<dbReference type="SUPFAM" id="SSF81653">
    <property type="entry name" value="Calcium ATPase, transduction domain A"/>
    <property type="match status" value="1"/>
</dbReference>
<accession>A0A6J6C8V1</accession>
<evidence type="ECO:0000256" key="4">
    <source>
        <dbReference type="ARBA" id="ARBA00022989"/>
    </source>
</evidence>
<keyword evidence="2 7" id="KW-0812">Transmembrane</keyword>
<evidence type="ECO:0000256" key="2">
    <source>
        <dbReference type="ARBA" id="ARBA00022692"/>
    </source>
</evidence>
<dbReference type="SFLD" id="SFLDG00002">
    <property type="entry name" value="C1.7:_P-type_atpase_like"/>
    <property type="match status" value="1"/>
</dbReference>
<evidence type="ECO:0000256" key="6">
    <source>
        <dbReference type="SAM" id="MobiDB-lite"/>
    </source>
</evidence>
<feature type="transmembrane region" description="Helical" evidence="7">
    <location>
        <begin position="41"/>
        <end position="60"/>
    </location>
</feature>
<feature type="compositionally biased region" description="Basic and acidic residues" evidence="6">
    <location>
        <begin position="13"/>
        <end position="24"/>
    </location>
</feature>
<dbReference type="SFLD" id="SFLDS00003">
    <property type="entry name" value="Haloacid_Dehalogenase"/>
    <property type="match status" value="1"/>
</dbReference>
<organism evidence="9">
    <name type="scientific">freshwater metagenome</name>
    <dbReference type="NCBI Taxonomy" id="449393"/>
    <lineage>
        <taxon>unclassified sequences</taxon>
        <taxon>metagenomes</taxon>
        <taxon>ecological metagenomes</taxon>
    </lineage>
</organism>
<evidence type="ECO:0000256" key="7">
    <source>
        <dbReference type="SAM" id="Phobius"/>
    </source>
</evidence>
<dbReference type="Gene3D" id="3.40.1110.10">
    <property type="entry name" value="Calcium-transporting ATPase, cytoplasmic domain N"/>
    <property type="match status" value="1"/>
</dbReference>
<feature type="transmembrane region" description="Helical" evidence="7">
    <location>
        <begin position="606"/>
        <end position="623"/>
    </location>
</feature>
<dbReference type="GO" id="GO:0016887">
    <property type="term" value="F:ATP hydrolysis activity"/>
    <property type="evidence" value="ECO:0007669"/>
    <property type="project" value="InterPro"/>
</dbReference>
<feature type="compositionally biased region" description="Polar residues" evidence="6">
    <location>
        <begin position="1"/>
        <end position="12"/>
    </location>
</feature>
<keyword evidence="5 7" id="KW-0472">Membrane</keyword>
<dbReference type="InterPro" id="IPR023298">
    <property type="entry name" value="ATPase_P-typ_TM_dom_sf"/>
</dbReference>
<dbReference type="PROSITE" id="PS00154">
    <property type="entry name" value="ATPASE_E1_E2"/>
    <property type="match status" value="1"/>
</dbReference>
<feature type="transmembrane region" description="Helical" evidence="7">
    <location>
        <begin position="212"/>
        <end position="233"/>
    </location>
</feature>
<dbReference type="SUPFAM" id="SSF56784">
    <property type="entry name" value="HAD-like"/>
    <property type="match status" value="1"/>
</dbReference>
<dbReference type="InterPro" id="IPR001757">
    <property type="entry name" value="P_typ_ATPase"/>
</dbReference>
<dbReference type="GO" id="GO:0016020">
    <property type="term" value="C:membrane"/>
    <property type="evidence" value="ECO:0007669"/>
    <property type="project" value="UniProtKB-SubCell"/>
</dbReference>
<dbReference type="Pfam" id="PF00702">
    <property type="entry name" value="Hydrolase"/>
    <property type="match status" value="1"/>
</dbReference>
<feature type="transmembrane region" description="Helical" evidence="7">
    <location>
        <begin position="245"/>
        <end position="267"/>
    </location>
</feature>
<feature type="transmembrane region" description="Helical" evidence="7">
    <location>
        <begin position="662"/>
        <end position="683"/>
    </location>
</feature>
<feature type="transmembrane region" description="Helical" evidence="7">
    <location>
        <begin position="629"/>
        <end position="650"/>
    </location>
</feature>
<proteinExistence type="predicted"/>
<evidence type="ECO:0000256" key="5">
    <source>
        <dbReference type="ARBA" id="ARBA00023136"/>
    </source>
</evidence>
<dbReference type="Gene3D" id="2.70.150.10">
    <property type="entry name" value="Calcium-transporting ATPase, cytoplasmic transduction domain A"/>
    <property type="match status" value="1"/>
</dbReference>
<evidence type="ECO:0000313" key="9">
    <source>
        <dbReference type="EMBL" id="CAB4547574.1"/>
    </source>
</evidence>
<gene>
    <name evidence="9" type="ORF">UFOPK1495_00615</name>
</gene>
<sequence length="787" mass="83274">METTLQGLSSSDVAERRADGRTNDVTDPTSRTIGQIFKANVFTPFNFLLGILLVIVFAIGEYKDGLFGFVLIANASIGIFQEVRSKRSLDALAVLNAPHSTVRRDGGDVTVASKDVVLDEIIILIVGDQIVVDGEILESTNLEIDESLLTGEADPVDKATADNVMSGSFVVAGSGVMRATAVGADSYAFRLSSEARRFSLVKSELRTGINRIITIVGWMMIPIAILLITSQLATHDGFVPAVQGSVAGLVAMVPEGLVLLTSIAFAVGATRLAGKKVLTQELAAIEGLARVDTICLDKTGTLTEGSLSLSTVEHLGSGEASSVNAVSVLAAIGESDDHPNPSLAAIVAEYPTGPGWTLTDSIAFSSARKWSAAQFADHGAWYLGAPDILLDSAPAGSTFDTARERLQHYSSRGQRVLLLASSASGLNGETLPTELVPTALVVLDEQLREAAPQTIAYFGEQGVAVKVISGDSPVTVGAVATRCGVPGADEPIDARTLPEDQEALADVLEKHSVFGRVTPQQKRAMVHALQSRGHTVAMTGDGVNDTLALKDADVGVAMGSGSAAARAVARFVLLANDFSVFPSVVNEGRRVIANVERVSNLFLTKTFYAVVLALAVGIGHLPFPFLPRHFTIISSLTIGIPGFFLALSQNNRRAMSGFLRRVLKFAIPAGVIAATATLIAYILERRSDVPLDQARTVAVITLITIAMWVLVILCRPMLWWKYVLVIGMAACFVGVLAIPALREYFDLPLPDARDIASAVGIGVIASAIIEAGWRLTDWSVPQQVSAD</sequence>
<evidence type="ECO:0000256" key="1">
    <source>
        <dbReference type="ARBA" id="ARBA00004141"/>
    </source>
</evidence>
<dbReference type="AlphaFoldDB" id="A0A6J6C8V1"/>
<evidence type="ECO:0000259" key="8">
    <source>
        <dbReference type="Pfam" id="PF00122"/>
    </source>
</evidence>
<dbReference type="Gene3D" id="1.20.1110.10">
    <property type="entry name" value="Calcium-transporting ATPase, transmembrane domain"/>
    <property type="match status" value="1"/>
</dbReference>
<comment type="subcellular location">
    <subcellularLocation>
        <location evidence="1">Membrane</location>
        <topology evidence="1">Multi-pass membrane protein</topology>
    </subcellularLocation>
</comment>
<dbReference type="SFLD" id="SFLDF00027">
    <property type="entry name" value="p-type_atpase"/>
    <property type="match status" value="1"/>
</dbReference>
<feature type="transmembrane region" description="Helical" evidence="7">
    <location>
        <begin position="720"/>
        <end position="740"/>
    </location>
</feature>
<dbReference type="EMBL" id="CAEZSU010000050">
    <property type="protein sequence ID" value="CAB4547574.1"/>
    <property type="molecule type" value="Genomic_DNA"/>
</dbReference>
<dbReference type="InterPro" id="IPR044492">
    <property type="entry name" value="P_typ_ATPase_HD_dom"/>
</dbReference>
<dbReference type="InterPro" id="IPR018303">
    <property type="entry name" value="ATPase_P-typ_P_site"/>
</dbReference>